<gene>
    <name evidence="2" type="ORF">KIN20_029001</name>
</gene>
<name>A0AAD5R1M0_PARTN</name>
<comment type="caution">
    <text evidence="2">The sequence shown here is derived from an EMBL/GenBank/DDBJ whole genome shotgun (WGS) entry which is preliminary data.</text>
</comment>
<accession>A0AAD5R1M0</accession>
<proteinExistence type="predicted"/>
<sequence>MVSSDADVGKKISRPLTVDVEIEIPLSHIISKNPLGSWNNDDSIDDYELSVERLKRCADLASVAQPSRADSLPLPQRSCSKSKGNWSPILNATHLARFISNTSQKSFARGSSSIPKEESVRSSTGKIYSEEVPSESA</sequence>
<keyword evidence="3" id="KW-1185">Reference proteome</keyword>
<dbReference type="Proteomes" id="UP001196413">
    <property type="component" value="Unassembled WGS sequence"/>
</dbReference>
<protein>
    <submittedName>
        <fullName evidence="2">Uncharacterized protein</fullName>
    </submittedName>
</protein>
<evidence type="ECO:0000313" key="3">
    <source>
        <dbReference type="Proteomes" id="UP001196413"/>
    </source>
</evidence>
<feature type="region of interest" description="Disordered" evidence="1">
    <location>
        <begin position="107"/>
        <end position="137"/>
    </location>
</feature>
<reference evidence="2" key="1">
    <citation type="submission" date="2021-06" db="EMBL/GenBank/DDBJ databases">
        <title>Parelaphostrongylus tenuis whole genome reference sequence.</title>
        <authorList>
            <person name="Garwood T.J."/>
            <person name="Larsen P.A."/>
            <person name="Fountain-Jones N.M."/>
            <person name="Garbe J.R."/>
            <person name="Macchietto M.G."/>
            <person name="Kania S.A."/>
            <person name="Gerhold R.W."/>
            <person name="Richards J.E."/>
            <person name="Wolf T.M."/>
        </authorList>
    </citation>
    <scope>NUCLEOTIDE SEQUENCE</scope>
    <source>
        <strain evidence="2">MNPRO001-30</strain>
        <tissue evidence="2">Meninges</tissue>
    </source>
</reference>
<organism evidence="2 3">
    <name type="scientific">Parelaphostrongylus tenuis</name>
    <name type="common">Meningeal worm</name>
    <dbReference type="NCBI Taxonomy" id="148309"/>
    <lineage>
        <taxon>Eukaryota</taxon>
        <taxon>Metazoa</taxon>
        <taxon>Ecdysozoa</taxon>
        <taxon>Nematoda</taxon>
        <taxon>Chromadorea</taxon>
        <taxon>Rhabditida</taxon>
        <taxon>Rhabditina</taxon>
        <taxon>Rhabditomorpha</taxon>
        <taxon>Strongyloidea</taxon>
        <taxon>Metastrongylidae</taxon>
        <taxon>Parelaphostrongylus</taxon>
    </lineage>
</organism>
<dbReference type="AlphaFoldDB" id="A0AAD5R1M0"/>
<evidence type="ECO:0000256" key="1">
    <source>
        <dbReference type="SAM" id="MobiDB-lite"/>
    </source>
</evidence>
<dbReference type="EMBL" id="JAHQIW010006052">
    <property type="protein sequence ID" value="KAJ1367963.1"/>
    <property type="molecule type" value="Genomic_DNA"/>
</dbReference>
<evidence type="ECO:0000313" key="2">
    <source>
        <dbReference type="EMBL" id="KAJ1367963.1"/>
    </source>
</evidence>